<feature type="transmembrane region" description="Helical" evidence="1">
    <location>
        <begin position="6"/>
        <end position="26"/>
    </location>
</feature>
<evidence type="ECO:0008006" key="4">
    <source>
        <dbReference type="Google" id="ProtNLM"/>
    </source>
</evidence>
<evidence type="ECO:0000313" key="3">
    <source>
        <dbReference type="Proteomes" id="UP000663802"/>
    </source>
</evidence>
<comment type="caution">
    <text evidence="2">The sequence shown here is derived from an EMBL/GenBank/DDBJ whole genome shotgun (WGS) entry which is preliminary data.</text>
</comment>
<protein>
    <recommendedName>
        <fullName evidence="4">ABC transporter permease</fullName>
    </recommendedName>
</protein>
<evidence type="ECO:0000256" key="1">
    <source>
        <dbReference type="SAM" id="Phobius"/>
    </source>
</evidence>
<evidence type="ECO:0000313" key="2">
    <source>
        <dbReference type="EMBL" id="GFZ30307.1"/>
    </source>
</evidence>
<keyword evidence="3" id="KW-1185">Reference proteome</keyword>
<gene>
    <name evidence="2" type="ORF">CSC2_08330</name>
</gene>
<accession>A0ABQ1E6A9</accession>
<feature type="transmembrane region" description="Helical" evidence="1">
    <location>
        <begin position="66"/>
        <end position="87"/>
    </location>
</feature>
<feature type="transmembrane region" description="Helical" evidence="1">
    <location>
        <begin position="38"/>
        <end position="60"/>
    </location>
</feature>
<keyword evidence="1" id="KW-0472">Membrane</keyword>
<organism evidence="2 3">
    <name type="scientific">Clostridium zeae</name>
    <dbReference type="NCBI Taxonomy" id="2759022"/>
    <lineage>
        <taxon>Bacteria</taxon>
        <taxon>Bacillati</taxon>
        <taxon>Bacillota</taxon>
        <taxon>Clostridia</taxon>
        <taxon>Eubacteriales</taxon>
        <taxon>Clostridiaceae</taxon>
        <taxon>Clostridium</taxon>
    </lineage>
</organism>
<dbReference type="RefSeq" id="WP_206868285.1">
    <property type="nucleotide sequence ID" value="NZ_BMBA01000001.1"/>
</dbReference>
<keyword evidence="1" id="KW-1133">Transmembrane helix</keyword>
<sequence>MGYLGLSNLILLLATGLIVYFSWNYFKGIVRQRKISVPIHVFLLGIVPLLSFFLMYIVITTSSLDFFGYILLILFTSCLFISVWIFIGFNGEYKKVEMSMNIVVGIVMLIFMMLMGLTEILPNDILAFCLRPLISMGSRYDIWSRPPYQLAHFVTFVLSFPYIASFIIGRIILNFRKYKGVMTTTIQ</sequence>
<feature type="transmembrane region" description="Helical" evidence="1">
    <location>
        <begin position="99"/>
        <end position="118"/>
    </location>
</feature>
<proteinExistence type="predicted"/>
<dbReference type="Proteomes" id="UP000663802">
    <property type="component" value="Unassembled WGS sequence"/>
</dbReference>
<feature type="transmembrane region" description="Helical" evidence="1">
    <location>
        <begin position="150"/>
        <end position="173"/>
    </location>
</feature>
<reference evidence="2 3" key="1">
    <citation type="journal article" date="2021" name="Int. J. Syst. Evol. Microbiol.">
        <title>Clostridium zeae sp. nov., isolated from corn silage.</title>
        <authorList>
            <person name="Kobayashi H."/>
            <person name="Tanizawa Y."/>
            <person name="Yagura M."/>
            <person name="Sakamoto M."/>
            <person name="Ohkuma M."/>
            <person name="Tohno M."/>
        </authorList>
    </citation>
    <scope>NUCLEOTIDE SEQUENCE [LARGE SCALE GENOMIC DNA]</scope>
    <source>
        <strain evidence="2 3">CSC2</strain>
    </source>
</reference>
<dbReference type="EMBL" id="BMBA01000001">
    <property type="protein sequence ID" value="GFZ30307.1"/>
    <property type="molecule type" value="Genomic_DNA"/>
</dbReference>
<keyword evidence="1" id="KW-0812">Transmembrane</keyword>
<name>A0ABQ1E6A9_9CLOT</name>